<evidence type="ECO:0000256" key="4">
    <source>
        <dbReference type="ARBA" id="ARBA00022857"/>
    </source>
</evidence>
<dbReference type="InterPro" id="IPR020843">
    <property type="entry name" value="ER"/>
</dbReference>
<dbReference type="GO" id="GO:0008270">
    <property type="term" value="F:zinc ion binding"/>
    <property type="evidence" value="ECO:0007669"/>
    <property type="project" value="InterPro"/>
</dbReference>
<keyword evidence="2" id="KW-0597">Phosphoprotein</keyword>
<dbReference type="PROSITE" id="PS50075">
    <property type="entry name" value="CARRIER"/>
    <property type="match status" value="1"/>
</dbReference>
<feature type="non-terminal residue" evidence="10">
    <location>
        <position position="1744"/>
    </location>
</feature>
<dbReference type="InterPro" id="IPR036736">
    <property type="entry name" value="ACP-like_sf"/>
</dbReference>
<dbReference type="InterPro" id="IPR001227">
    <property type="entry name" value="Ac_transferase_dom_sf"/>
</dbReference>
<dbReference type="InterPro" id="IPR009081">
    <property type="entry name" value="PP-bd_ACP"/>
</dbReference>
<dbReference type="GO" id="GO:0004312">
    <property type="term" value="F:fatty acid synthase activity"/>
    <property type="evidence" value="ECO:0007669"/>
    <property type="project" value="TreeGrafter"/>
</dbReference>
<dbReference type="SMART" id="SM00826">
    <property type="entry name" value="PKS_DH"/>
    <property type="match status" value="1"/>
</dbReference>
<dbReference type="CDD" id="cd02440">
    <property type="entry name" value="AdoMet_MTases"/>
    <property type="match status" value="1"/>
</dbReference>
<keyword evidence="4" id="KW-0521">NADP</keyword>
<feature type="region of interest" description="C-terminal hotdog fold" evidence="7">
    <location>
        <begin position="226"/>
        <end position="368"/>
    </location>
</feature>
<dbReference type="Pfam" id="PF14765">
    <property type="entry name" value="PS-DH"/>
    <property type="match status" value="1"/>
</dbReference>
<evidence type="ECO:0000256" key="2">
    <source>
        <dbReference type="ARBA" id="ARBA00022553"/>
    </source>
</evidence>
<feature type="region of interest" description="N-terminal hotdog fold" evidence="7">
    <location>
        <begin position="91"/>
        <end position="211"/>
    </location>
</feature>
<dbReference type="PROSITE" id="PS52019">
    <property type="entry name" value="PKS_MFAS_DH"/>
    <property type="match status" value="1"/>
</dbReference>
<dbReference type="InterPro" id="IPR013217">
    <property type="entry name" value="Methyltransf_12"/>
</dbReference>
<dbReference type="SUPFAM" id="SSF50129">
    <property type="entry name" value="GroES-like"/>
    <property type="match status" value="1"/>
</dbReference>
<protein>
    <submittedName>
        <fullName evidence="10">SDR family NAD(P)-dependent oxidoreductase</fullName>
    </submittedName>
</protein>
<reference evidence="10 11" key="1">
    <citation type="submission" date="2020-03" db="EMBL/GenBank/DDBJ databases">
        <title>Metabolic flexibility allows generalist bacteria to become dominant in a frequently disturbed ecosystem.</title>
        <authorList>
            <person name="Chen Y.-J."/>
            <person name="Leung P.M."/>
            <person name="Bay S.K."/>
            <person name="Hugenholtz P."/>
            <person name="Kessler A.J."/>
            <person name="Shelley G."/>
            <person name="Waite D.W."/>
            <person name="Cook P.L."/>
            <person name="Greening C."/>
        </authorList>
    </citation>
    <scope>NUCLEOTIDE SEQUENCE [LARGE SCALE GENOMIC DNA]</scope>
    <source>
        <strain evidence="10">SS_bin_28</strain>
    </source>
</reference>
<dbReference type="SMART" id="SM00822">
    <property type="entry name" value="PKS_KR"/>
    <property type="match status" value="1"/>
</dbReference>
<dbReference type="SUPFAM" id="SSF47336">
    <property type="entry name" value="ACP-like"/>
    <property type="match status" value="1"/>
</dbReference>
<dbReference type="SUPFAM" id="SSF53335">
    <property type="entry name" value="S-adenosyl-L-methionine-dependent methyltransferases"/>
    <property type="match status" value="1"/>
</dbReference>
<dbReference type="GO" id="GO:0005886">
    <property type="term" value="C:plasma membrane"/>
    <property type="evidence" value="ECO:0007669"/>
    <property type="project" value="TreeGrafter"/>
</dbReference>
<evidence type="ECO:0000256" key="5">
    <source>
        <dbReference type="ARBA" id="ARBA00023268"/>
    </source>
</evidence>
<dbReference type="GO" id="GO:0031177">
    <property type="term" value="F:phosphopantetheine binding"/>
    <property type="evidence" value="ECO:0007669"/>
    <property type="project" value="InterPro"/>
</dbReference>
<dbReference type="Pfam" id="PF00550">
    <property type="entry name" value="PP-binding"/>
    <property type="match status" value="1"/>
</dbReference>
<feature type="active site" description="Proton donor; for dehydratase activity" evidence="7">
    <location>
        <position position="285"/>
    </location>
</feature>
<dbReference type="Pfam" id="PF08242">
    <property type="entry name" value="Methyltransf_12"/>
    <property type="match status" value="1"/>
</dbReference>
<dbReference type="InterPro" id="IPR013968">
    <property type="entry name" value="PKS_KR"/>
</dbReference>
<dbReference type="InterPro" id="IPR020807">
    <property type="entry name" value="PKS_DH"/>
</dbReference>
<dbReference type="PANTHER" id="PTHR43775:SF37">
    <property type="entry name" value="SI:DKEY-61P9.11"/>
    <property type="match status" value="1"/>
</dbReference>
<dbReference type="PROSITE" id="PS01162">
    <property type="entry name" value="QOR_ZETA_CRYSTAL"/>
    <property type="match status" value="1"/>
</dbReference>
<dbReference type="Pfam" id="PF00107">
    <property type="entry name" value="ADH_zinc_N"/>
    <property type="match status" value="1"/>
</dbReference>
<keyword evidence="5" id="KW-0511">Multifunctional enzyme</keyword>
<dbReference type="InterPro" id="IPR049552">
    <property type="entry name" value="PKS_DH_N"/>
</dbReference>
<evidence type="ECO:0000256" key="1">
    <source>
        <dbReference type="ARBA" id="ARBA00022450"/>
    </source>
</evidence>
<dbReference type="PANTHER" id="PTHR43775">
    <property type="entry name" value="FATTY ACID SYNTHASE"/>
    <property type="match status" value="1"/>
</dbReference>
<dbReference type="Gene3D" id="3.30.70.3290">
    <property type="match status" value="1"/>
</dbReference>
<dbReference type="InterPro" id="IPR013149">
    <property type="entry name" value="ADH-like_C"/>
</dbReference>
<dbReference type="Gene3D" id="1.10.1200.10">
    <property type="entry name" value="ACP-like"/>
    <property type="match status" value="1"/>
</dbReference>
<dbReference type="InterPro" id="IPR042104">
    <property type="entry name" value="PKS_dehydratase_sf"/>
</dbReference>
<proteinExistence type="predicted"/>
<dbReference type="Gene3D" id="3.10.129.110">
    <property type="entry name" value="Polyketide synthase dehydratase"/>
    <property type="match status" value="1"/>
</dbReference>
<dbReference type="InterPro" id="IPR011032">
    <property type="entry name" value="GroES-like_sf"/>
</dbReference>
<dbReference type="InterPro" id="IPR013154">
    <property type="entry name" value="ADH-like_N"/>
</dbReference>
<evidence type="ECO:0000259" key="8">
    <source>
        <dbReference type="PROSITE" id="PS50075"/>
    </source>
</evidence>
<evidence type="ECO:0000256" key="7">
    <source>
        <dbReference type="PROSITE-ProRule" id="PRU01363"/>
    </source>
</evidence>
<feature type="non-terminal residue" evidence="10">
    <location>
        <position position="1"/>
    </location>
</feature>
<dbReference type="Gene3D" id="3.40.366.10">
    <property type="entry name" value="Malonyl-Coenzyme A Acyl Carrier Protein, domain 2"/>
    <property type="match status" value="1"/>
</dbReference>
<evidence type="ECO:0000259" key="9">
    <source>
        <dbReference type="PROSITE" id="PS52019"/>
    </source>
</evidence>
<evidence type="ECO:0000256" key="6">
    <source>
        <dbReference type="ARBA" id="ARBA00023315"/>
    </source>
</evidence>
<dbReference type="CDD" id="cd08955">
    <property type="entry name" value="KR_2_FAS_SDR_x"/>
    <property type="match status" value="1"/>
</dbReference>
<dbReference type="SMART" id="SM00823">
    <property type="entry name" value="PKS_PP"/>
    <property type="match status" value="1"/>
</dbReference>
<evidence type="ECO:0000313" key="10">
    <source>
        <dbReference type="EMBL" id="NNF07143.1"/>
    </source>
</evidence>
<dbReference type="GO" id="GO:0006633">
    <property type="term" value="P:fatty acid biosynthetic process"/>
    <property type="evidence" value="ECO:0007669"/>
    <property type="project" value="TreeGrafter"/>
</dbReference>
<dbReference type="InterPro" id="IPR049551">
    <property type="entry name" value="PKS_DH_C"/>
</dbReference>
<dbReference type="SMART" id="SM00829">
    <property type="entry name" value="PKS_ER"/>
    <property type="match status" value="1"/>
</dbReference>
<feature type="active site" description="Proton acceptor; for dehydratase activity" evidence="7">
    <location>
        <position position="120"/>
    </location>
</feature>
<dbReference type="InterPro" id="IPR029063">
    <property type="entry name" value="SAM-dependent_MTases_sf"/>
</dbReference>
<dbReference type="FunFam" id="3.40.50.720:FF:000209">
    <property type="entry name" value="Polyketide synthase Pks12"/>
    <property type="match status" value="1"/>
</dbReference>
<dbReference type="InterPro" id="IPR057326">
    <property type="entry name" value="KR_dom"/>
</dbReference>
<feature type="domain" description="PKS/mFAS DH" evidence="9">
    <location>
        <begin position="91"/>
        <end position="368"/>
    </location>
</feature>
<feature type="domain" description="Carrier" evidence="8">
    <location>
        <begin position="1667"/>
        <end position="1744"/>
    </location>
</feature>
<dbReference type="InterPro" id="IPR020806">
    <property type="entry name" value="PKS_PP-bd"/>
</dbReference>
<dbReference type="Pfam" id="PF08240">
    <property type="entry name" value="ADH_N"/>
    <property type="match status" value="1"/>
</dbReference>
<dbReference type="SUPFAM" id="SSF51735">
    <property type="entry name" value="NAD(P)-binding Rossmann-fold domains"/>
    <property type="match status" value="3"/>
</dbReference>
<dbReference type="GO" id="GO:0016491">
    <property type="term" value="F:oxidoreductase activity"/>
    <property type="evidence" value="ECO:0007669"/>
    <property type="project" value="InterPro"/>
</dbReference>
<dbReference type="Gene3D" id="3.40.50.150">
    <property type="entry name" value="Vaccinia Virus protein VP39"/>
    <property type="match status" value="1"/>
</dbReference>
<dbReference type="GO" id="GO:0005737">
    <property type="term" value="C:cytoplasm"/>
    <property type="evidence" value="ECO:0007669"/>
    <property type="project" value="TreeGrafter"/>
</dbReference>
<evidence type="ECO:0000256" key="3">
    <source>
        <dbReference type="ARBA" id="ARBA00022679"/>
    </source>
</evidence>
<dbReference type="CDD" id="cd05195">
    <property type="entry name" value="enoyl_red"/>
    <property type="match status" value="1"/>
</dbReference>
<gene>
    <name evidence="10" type="ORF">HKN21_10315</name>
</gene>
<dbReference type="Gene3D" id="3.90.180.10">
    <property type="entry name" value="Medium-chain alcohol dehydrogenases, catalytic domain"/>
    <property type="match status" value="1"/>
</dbReference>
<dbReference type="EMBL" id="JABDJR010000413">
    <property type="protein sequence ID" value="NNF07143.1"/>
    <property type="molecule type" value="Genomic_DNA"/>
</dbReference>
<sequence length="1744" mass="191268">HPVLSGYIAEGLHARGAKGRTTASLRREEPEQATLLGSLGSLHLLGHDVNWDAVFPGPKRVVSLPTQPWSHESYWHESPELQAERLVRDPHPLLRRRIASAEPTWQTPLDVRVLDYLVDHRVDHHAVFPAAGYVEMAVAGAQRLTGRTQVSLGEVRFQRALVLHEEDHNTAIECRLDSVEGTFSIRSGNPDGENPWTLNCEGQLDIDAEVRDPESLDLETLRASLPESLSQAEIYERFGRVGLHYGPRFQGIRSVQFRESEALGKVILTDGLQEESYAMHPALLDACFQTLIAALPDSPENETLLLPVYVRRIQFFAPLGSTVHVHAQVNHLGARLLEGEIHLLDDEGRTLARLEGFQCRALDRPTSSSVEGPRDWIYEVRWENHPHANTLVTPRVPAALPPIEDLAARAGAEGAALVQELNLSESLNAAQRDLDASARATMIRFLRDLGYSLKAGDHIPAHEPGDRLGASPHHRRQLEGFFWHLEQEGFVRRGPSGSWEGMKSPPSNDPETLWRAGWSKHPAFYSDYLLQGRFAARLNEVMRGEVDPREILFPPGSTTTLATFYANSPSFRIVNRMMRAALERIRSSRPEGSILRVLEAGAGTGGLTGQLLPALDRLGTTYTFTDVSPVFLSRAEQRFGDYPFVDFRTLDLETDPHNQGFEPGSVDVLVAVDVFHATRDLRKTLQHVRRLLAPGGVLLFVEVEARSAAADLVFGLTEGWWRFEDFDLRPESALLPRDRWIELLRETGFEDLEALSLLPGETPSAQVVVLAKAGEIMAAYTPVADDTIADVTVLEASPVELATEETPADKVLVDSPQSAPVDSGLWLLFTDQPVSNNGNSRGVGASLDALLREEGAKTLLIERGEVYQAPLNDLATVPPGDPEAMDRLIQDIDSAEKIRGVVHLWSLDSAGEMSLETLRRAEVLGAHSALHMVQALDKANRIDPGMTLMTVTRGVQAPPGTSYPIAAGQAAVIGLGRVIINEYPDIQIRMVDLGGDPPAEDAAKLLRELRSDDLEEEIALRGESRFVPRCTRVRDIRRPLHRHAVEDMDFRLHASTAGAMDQLAWREVAGANLGPHEVEIEVMAAGLNFRDVLKAIALYPAEADDYLLLGDECAGRVTAVGSEVSDIEIGGAVVTMARGCFASRVVAPAAMVLPLPEGMNYEDAATLPVAFLTAHYALHEVGRLRKGESVLIQAGAGGVGMAAIQIAKRTGATVFATAGSPEKRELLKLIGVDHVLDSRSLTFADEILKLTDGRGVDVVLNSLAGRAIQKGLACLAPFGRFLELGKRDIQENSRIGMWAFRKNLSFQVIDLGSMGQERPELLGEMFRELATRFRKSEYHALPYTVFQASRVAEAFRYVAQARHIGKVVISLRDKNVQIARRDPEPMSFRADRTYLITGGLSGFGLSTAQWIAKQGGGNLVLVSRSGPATVESQEAVREIESLGANVLAVAADVTDLESMRSVLDQVRATFPPLGGVFHSAVVFDDRVIHQLDTERFSRVMNPKVSGTWILHELTLKDPLDHFVLYSSVSSWVGTPGQANYVAANACMDAFSAFRVQANLPVLVVDWGRLDEVGYVARNAEVGDILTRRGFLGFSPDQAMDGLGSMLQSERKQLGFIRLNWDVSGPALSKMRIARRVATLFGELAAEKAADDEGSRVREALRHAAPDERKTILLDYVRGRVAKVLGASAAKLDVERPLNELGFDSLMAVELKNHIDSDLAISLPTRSMMETPSITTLTDAVDGVL</sequence>
<keyword evidence="6" id="KW-0012">Acyltransferase</keyword>
<dbReference type="Gene3D" id="3.40.50.720">
    <property type="entry name" value="NAD(P)-binding Rossmann-like Domain"/>
    <property type="match status" value="3"/>
</dbReference>
<organism evidence="10 11">
    <name type="scientific">Eiseniibacteriota bacterium</name>
    <dbReference type="NCBI Taxonomy" id="2212470"/>
    <lineage>
        <taxon>Bacteria</taxon>
        <taxon>Candidatus Eiseniibacteriota</taxon>
    </lineage>
</organism>
<keyword evidence="1" id="KW-0596">Phosphopantetheine</keyword>
<dbReference type="InterPro" id="IPR002364">
    <property type="entry name" value="Quin_OxRdtase/zeta-crystal_CS"/>
</dbReference>
<dbReference type="InterPro" id="IPR050091">
    <property type="entry name" value="PKS_NRPS_Biosynth_Enz"/>
</dbReference>
<evidence type="ECO:0000313" key="11">
    <source>
        <dbReference type="Proteomes" id="UP000547674"/>
    </source>
</evidence>
<dbReference type="InterPro" id="IPR049900">
    <property type="entry name" value="PKS_mFAS_DH"/>
</dbReference>
<dbReference type="Pfam" id="PF21089">
    <property type="entry name" value="PKS_DH_N"/>
    <property type="match status" value="1"/>
</dbReference>
<keyword evidence="3" id="KW-0808">Transferase</keyword>
<comment type="caution">
    <text evidence="10">The sequence shown here is derived from an EMBL/GenBank/DDBJ whole genome shotgun (WGS) entry which is preliminary data.</text>
</comment>
<accession>A0A7Y2E8H1</accession>
<dbReference type="InterPro" id="IPR036291">
    <property type="entry name" value="NAD(P)-bd_dom_sf"/>
</dbReference>
<dbReference type="Proteomes" id="UP000547674">
    <property type="component" value="Unassembled WGS sequence"/>
</dbReference>
<dbReference type="Pfam" id="PF08659">
    <property type="entry name" value="KR"/>
    <property type="match status" value="1"/>
</dbReference>
<dbReference type="GO" id="GO:0071770">
    <property type="term" value="P:DIM/DIP cell wall layer assembly"/>
    <property type="evidence" value="ECO:0007669"/>
    <property type="project" value="TreeGrafter"/>
</dbReference>
<name>A0A7Y2E8H1_UNCEI</name>